<evidence type="ECO:0000256" key="3">
    <source>
        <dbReference type="ARBA" id="ARBA00038984"/>
    </source>
</evidence>
<dbReference type="Gene3D" id="3.40.50.720">
    <property type="entry name" value="NAD(P)-binding Rossmann-like Domain"/>
    <property type="match status" value="1"/>
</dbReference>
<comment type="catalytic activity">
    <reaction evidence="5">
        <text>D-xylose + NADP(+) = D-xylono-1,5-lactone + NADPH + H(+)</text>
        <dbReference type="Rhea" id="RHEA:22000"/>
        <dbReference type="ChEBI" id="CHEBI:15378"/>
        <dbReference type="ChEBI" id="CHEBI:15867"/>
        <dbReference type="ChEBI" id="CHEBI:53455"/>
        <dbReference type="ChEBI" id="CHEBI:57783"/>
        <dbReference type="ChEBI" id="CHEBI:58349"/>
        <dbReference type="EC" id="1.1.1.179"/>
    </reaction>
</comment>
<evidence type="ECO:0000256" key="4">
    <source>
        <dbReference type="ARBA" id="ARBA00042988"/>
    </source>
</evidence>
<dbReference type="InterPro" id="IPR055170">
    <property type="entry name" value="GFO_IDH_MocA-like_dom"/>
</dbReference>
<proteinExistence type="inferred from homology"/>
<dbReference type="InterPro" id="IPR000683">
    <property type="entry name" value="Gfo/Idh/MocA-like_OxRdtase_N"/>
</dbReference>
<name>A0ABR4G454_9EURO</name>
<comment type="caution">
    <text evidence="8">The sequence shown here is derived from an EMBL/GenBank/DDBJ whole genome shotgun (WGS) entry which is preliminary data.</text>
</comment>
<sequence>MSLIQLIQRSYKAIISPPNREIDSNAVRFGLLGASTIGPLSLIAPTKSHPEAIIAAIAARDRGRASAYAKKHGIPIVHGSYEDLLADPSIDAVYIALPNGLHYEWALRSLQAGKHVLLEKPATSNAADAKNLFNHPLAWQAFLGEVRRAGVVEFAHSRQTIPRGALASDDIRFDFALGGGCLMDVGTYAVSAVRQVLGREAVEVVDAVYQPMWNGISDGEDASQGQGQVDRFIAATLRTPSGKTATFTADIASYFEWPPFLPEGWRFNVPRMTTPMCQAVLEEVVLDALPDFADAEHRMQKTVTMWNYLLPTVWHRVDVVEEHRVVENGRNIKTWTETRFMKGYNWRGEGEGEEDTEAYEEWWTTWRCQLEEFIHRIKGRKGSGVWIGPEESIAQMEAIDDIYRKAGLEVRPSSSFQLEDT</sequence>
<evidence type="ECO:0000256" key="1">
    <source>
        <dbReference type="ARBA" id="ARBA00010928"/>
    </source>
</evidence>
<evidence type="ECO:0000259" key="7">
    <source>
        <dbReference type="Pfam" id="PF22725"/>
    </source>
</evidence>
<dbReference type="InterPro" id="IPR050984">
    <property type="entry name" value="Gfo/Idh/MocA_domain"/>
</dbReference>
<dbReference type="EMBL" id="JBFTWV010000053">
    <property type="protein sequence ID" value="KAL2793782.1"/>
    <property type="molecule type" value="Genomic_DNA"/>
</dbReference>
<evidence type="ECO:0000313" key="8">
    <source>
        <dbReference type="EMBL" id="KAL2793782.1"/>
    </source>
</evidence>
<evidence type="ECO:0000256" key="5">
    <source>
        <dbReference type="ARBA" id="ARBA00049233"/>
    </source>
</evidence>
<feature type="domain" description="Gfo/Idh/MocA-like oxidoreductase N-terminal" evidence="6">
    <location>
        <begin position="27"/>
        <end position="133"/>
    </location>
</feature>
<keyword evidence="9" id="KW-1185">Reference proteome</keyword>
<evidence type="ECO:0000259" key="6">
    <source>
        <dbReference type="Pfam" id="PF01408"/>
    </source>
</evidence>
<dbReference type="SUPFAM" id="SSF51735">
    <property type="entry name" value="NAD(P)-binding Rossmann-fold domains"/>
    <property type="match status" value="1"/>
</dbReference>
<keyword evidence="2" id="KW-0560">Oxidoreductase</keyword>
<evidence type="ECO:0000256" key="2">
    <source>
        <dbReference type="ARBA" id="ARBA00023002"/>
    </source>
</evidence>
<feature type="domain" description="GFO/IDH/MocA-like oxidoreductase" evidence="7">
    <location>
        <begin position="151"/>
        <end position="256"/>
    </location>
</feature>
<dbReference type="Pfam" id="PF01408">
    <property type="entry name" value="GFO_IDH_MocA"/>
    <property type="match status" value="1"/>
</dbReference>
<evidence type="ECO:0000313" key="9">
    <source>
        <dbReference type="Proteomes" id="UP001610563"/>
    </source>
</evidence>
<accession>A0ABR4G454</accession>
<dbReference type="InterPro" id="IPR036291">
    <property type="entry name" value="NAD(P)-bd_dom_sf"/>
</dbReference>
<dbReference type="Pfam" id="PF22725">
    <property type="entry name" value="GFO_IDH_MocA_C3"/>
    <property type="match status" value="1"/>
</dbReference>
<dbReference type="PANTHER" id="PTHR22604:SF105">
    <property type="entry name" value="TRANS-1,2-DIHYDROBENZENE-1,2-DIOL DEHYDROGENASE"/>
    <property type="match status" value="1"/>
</dbReference>
<organism evidence="8 9">
    <name type="scientific">Aspergillus keveii</name>
    <dbReference type="NCBI Taxonomy" id="714993"/>
    <lineage>
        <taxon>Eukaryota</taxon>
        <taxon>Fungi</taxon>
        <taxon>Dikarya</taxon>
        <taxon>Ascomycota</taxon>
        <taxon>Pezizomycotina</taxon>
        <taxon>Eurotiomycetes</taxon>
        <taxon>Eurotiomycetidae</taxon>
        <taxon>Eurotiales</taxon>
        <taxon>Aspergillaceae</taxon>
        <taxon>Aspergillus</taxon>
        <taxon>Aspergillus subgen. Nidulantes</taxon>
    </lineage>
</organism>
<dbReference type="PANTHER" id="PTHR22604">
    <property type="entry name" value="OXIDOREDUCTASES"/>
    <property type="match status" value="1"/>
</dbReference>
<dbReference type="EC" id="1.1.1.179" evidence="3"/>
<dbReference type="SUPFAM" id="SSF55347">
    <property type="entry name" value="Glyceraldehyde-3-phosphate dehydrogenase-like, C-terminal domain"/>
    <property type="match status" value="1"/>
</dbReference>
<comment type="similarity">
    <text evidence="1">Belongs to the Gfo/Idh/MocA family.</text>
</comment>
<protein>
    <recommendedName>
        <fullName evidence="3">D-xylose 1-dehydrogenase (NADP(+), D-xylono-1,5-lactone-forming)</fullName>
        <ecNumber evidence="3">1.1.1.179</ecNumber>
    </recommendedName>
    <alternativeName>
        <fullName evidence="4">D-xylose-NADP dehydrogenase</fullName>
    </alternativeName>
</protein>
<dbReference type="Proteomes" id="UP001610563">
    <property type="component" value="Unassembled WGS sequence"/>
</dbReference>
<gene>
    <name evidence="8" type="ORF">BJX66DRAFT_351553</name>
</gene>
<dbReference type="Gene3D" id="3.30.360.10">
    <property type="entry name" value="Dihydrodipicolinate Reductase, domain 2"/>
    <property type="match status" value="1"/>
</dbReference>
<reference evidence="8 9" key="1">
    <citation type="submission" date="2024-07" db="EMBL/GenBank/DDBJ databases">
        <title>Section-level genome sequencing and comparative genomics of Aspergillus sections Usti and Cavernicolus.</title>
        <authorList>
            <consortium name="Lawrence Berkeley National Laboratory"/>
            <person name="Nybo J.L."/>
            <person name="Vesth T.C."/>
            <person name="Theobald S."/>
            <person name="Frisvad J.C."/>
            <person name="Larsen T.O."/>
            <person name="Kjaerboelling I."/>
            <person name="Rothschild-Mancinelli K."/>
            <person name="Lyhne E.K."/>
            <person name="Kogle M.E."/>
            <person name="Barry K."/>
            <person name="Clum A."/>
            <person name="Na H."/>
            <person name="Ledsgaard L."/>
            <person name="Lin J."/>
            <person name="Lipzen A."/>
            <person name="Kuo A."/>
            <person name="Riley R."/>
            <person name="Mondo S."/>
            <person name="Labutti K."/>
            <person name="Haridas S."/>
            <person name="Pangalinan J."/>
            <person name="Salamov A.A."/>
            <person name="Simmons B.A."/>
            <person name="Magnuson J.K."/>
            <person name="Chen J."/>
            <person name="Drula E."/>
            <person name="Henrissat B."/>
            <person name="Wiebenga A."/>
            <person name="Lubbers R.J."/>
            <person name="Gomes A.C."/>
            <person name="Makela M.R."/>
            <person name="Stajich J."/>
            <person name="Grigoriev I.V."/>
            <person name="Mortensen U.H."/>
            <person name="De Vries R.P."/>
            <person name="Baker S.E."/>
            <person name="Andersen M.R."/>
        </authorList>
    </citation>
    <scope>NUCLEOTIDE SEQUENCE [LARGE SCALE GENOMIC DNA]</scope>
    <source>
        <strain evidence="8 9">CBS 209.92</strain>
    </source>
</reference>